<gene>
    <name evidence="1" type="ORF">ENV35_04655</name>
</gene>
<comment type="caution">
    <text evidence="1">The sequence shown here is derived from an EMBL/GenBank/DDBJ whole genome shotgun (WGS) entry which is preliminary data.</text>
</comment>
<name>A0A7C3WPB2_9BACT</name>
<dbReference type="EMBL" id="DTGA01000104">
    <property type="protein sequence ID" value="HGB31148.1"/>
    <property type="molecule type" value="Genomic_DNA"/>
</dbReference>
<dbReference type="Pfam" id="PF04860">
    <property type="entry name" value="Phage_portal"/>
    <property type="match status" value="1"/>
</dbReference>
<accession>A0A7C3WPB2</accession>
<proteinExistence type="predicted"/>
<reference evidence="1" key="1">
    <citation type="journal article" date="2020" name="mSystems">
        <title>Genome- and Community-Level Interaction Insights into Carbon Utilization and Element Cycling Functions of Hydrothermarchaeota in Hydrothermal Sediment.</title>
        <authorList>
            <person name="Zhou Z."/>
            <person name="Liu Y."/>
            <person name="Xu W."/>
            <person name="Pan J."/>
            <person name="Luo Z.H."/>
            <person name="Li M."/>
        </authorList>
    </citation>
    <scope>NUCLEOTIDE SEQUENCE [LARGE SCALE GENOMIC DNA]</scope>
    <source>
        <strain evidence="1">SpSt-751</strain>
    </source>
</reference>
<evidence type="ECO:0000313" key="1">
    <source>
        <dbReference type="EMBL" id="HGB31148.1"/>
    </source>
</evidence>
<dbReference type="InterPro" id="IPR006944">
    <property type="entry name" value="Phage/GTA_portal"/>
</dbReference>
<organism evidence="1">
    <name type="scientific">Dictyoglomus turgidum</name>
    <dbReference type="NCBI Taxonomy" id="513050"/>
    <lineage>
        <taxon>Bacteria</taxon>
        <taxon>Pseudomonadati</taxon>
        <taxon>Dictyoglomota</taxon>
        <taxon>Dictyoglomia</taxon>
        <taxon>Dictyoglomales</taxon>
        <taxon>Dictyoglomaceae</taxon>
        <taxon>Dictyoglomus</taxon>
    </lineage>
</organism>
<dbReference type="AlphaFoldDB" id="A0A7C3WPB2"/>
<sequence>MKNPFLNFFKTKIVEPSVRPILEDLKKKDEIIKVQQEKISLLEKVGNAPMHFATPFGSTQDSIGQDVYKWKKSVDFRTLREFSERYDVARACINRRKRQVEKADWSIIPVDPTEKAEKYQEDIKRVKAFLDMPGGKYTRFREFVDELVEDLLVLDAGVVYKDKEGGKLKKLITVDAATIRLRVYEDGSTPEPPDIAFEQWIRGEKKAEFTTDEMVYLMLNPRSNSPYGLAPLETLILGVDAALKSQLYNLSMLSEGNIPEGFFTLPENWTPDQIKEFQNWFDAMIAGNPRFQSRIKFMPGGRGVGFIPAKKPEEMRFLEYEKWLLLKTCALFDVPPEEIGFTEEMSRATAQVQQEVSTQAGLVPILQVLKEFFDDVIQIDLGCPYLQFSWYSLDKKDELRDAQITERLIPLGLISGDEWRQQNDLPPIGLKHYIMTSSGPIFVEDLLNGRAPNQQQTLQETRIITELAQWERKCLNSLKEGKKFKPFQSKFIPEDVKKLINAQLLFARTKEDVKKIFEKQIQIAKQDLVIQKAVKLKEEIGETVRQYATSIKN</sequence>
<protein>
    <submittedName>
        <fullName evidence="1">Phage portal protein</fullName>
    </submittedName>
</protein>